<dbReference type="Pfam" id="PF00813">
    <property type="entry name" value="FliP"/>
    <property type="match status" value="1"/>
</dbReference>
<dbReference type="PROSITE" id="PS01060">
    <property type="entry name" value="FLIP_1"/>
    <property type="match status" value="1"/>
</dbReference>
<keyword evidence="9 12" id="KW-0472">Membrane</keyword>
<organism evidence="14 15">
    <name type="scientific">Aureimonas phyllosphaerae</name>
    <dbReference type="NCBI Taxonomy" id="1166078"/>
    <lineage>
        <taxon>Bacteria</taxon>
        <taxon>Pseudomonadati</taxon>
        <taxon>Pseudomonadota</taxon>
        <taxon>Alphaproteobacteria</taxon>
        <taxon>Hyphomicrobiales</taxon>
        <taxon>Aurantimonadaceae</taxon>
        <taxon>Aureimonas</taxon>
    </lineage>
</organism>
<comment type="function">
    <text evidence="12">Plays a role in the flagellum-specific transport system.</text>
</comment>
<dbReference type="PANTHER" id="PTHR30587:SF0">
    <property type="entry name" value="FLAGELLAR BIOSYNTHETIC PROTEIN FLIP"/>
    <property type="match status" value="1"/>
</dbReference>
<dbReference type="GO" id="GO:0044781">
    <property type="term" value="P:bacterial-type flagellum organization"/>
    <property type="evidence" value="ECO:0007669"/>
    <property type="project" value="UniProtKB-UniRule"/>
</dbReference>
<dbReference type="NCBIfam" id="NF009438">
    <property type="entry name" value="PRK12797.1"/>
    <property type="match status" value="1"/>
</dbReference>
<evidence type="ECO:0000256" key="9">
    <source>
        <dbReference type="ARBA" id="ARBA00023136"/>
    </source>
</evidence>
<keyword evidence="4 12" id="KW-1003">Cell membrane</keyword>
<evidence type="ECO:0000256" key="6">
    <source>
        <dbReference type="ARBA" id="ARBA00022795"/>
    </source>
</evidence>
<dbReference type="RefSeq" id="WP_090960489.1">
    <property type="nucleotide sequence ID" value="NZ_FOOA01000003.1"/>
</dbReference>
<keyword evidence="14" id="KW-0969">Cilium</keyword>
<accession>A0A7W6FU04</accession>
<keyword evidence="6 12" id="KW-1005">Bacterial flagellum biogenesis</keyword>
<dbReference type="PANTHER" id="PTHR30587">
    <property type="entry name" value="FLAGELLAR BIOSYNTHETIC PROTEIN FLIP"/>
    <property type="match status" value="1"/>
</dbReference>
<dbReference type="PROSITE" id="PS01061">
    <property type="entry name" value="FLIP_2"/>
    <property type="match status" value="1"/>
</dbReference>
<evidence type="ECO:0000256" key="2">
    <source>
        <dbReference type="ARBA" id="ARBA00021714"/>
    </source>
</evidence>
<dbReference type="GO" id="GO:0009425">
    <property type="term" value="C:bacterial-type flagellum basal body"/>
    <property type="evidence" value="ECO:0007669"/>
    <property type="project" value="UniProtKB-SubCell"/>
</dbReference>
<dbReference type="PRINTS" id="PR01302">
    <property type="entry name" value="TYPE3IMPPROT"/>
</dbReference>
<reference evidence="14 15" key="1">
    <citation type="submission" date="2020-08" db="EMBL/GenBank/DDBJ databases">
        <title>Genomic Encyclopedia of Type Strains, Phase IV (KMG-IV): sequencing the most valuable type-strain genomes for metagenomic binning, comparative biology and taxonomic classification.</title>
        <authorList>
            <person name="Goeker M."/>
        </authorList>
    </citation>
    <scope>NUCLEOTIDE SEQUENCE [LARGE SCALE GENOMIC DNA]</scope>
    <source>
        <strain evidence="14 15">DSM 25024</strain>
    </source>
</reference>
<evidence type="ECO:0000256" key="11">
    <source>
        <dbReference type="ARBA" id="ARBA00023225"/>
    </source>
</evidence>
<comment type="subcellular location">
    <subcellularLocation>
        <location evidence="12">Cell membrane</location>
        <topology evidence="12">Multi-pass membrane protein</topology>
    </subcellularLocation>
    <subcellularLocation>
        <location evidence="12">Bacterial flagellum basal body</location>
    </subcellularLocation>
</comment>
<feature type="transmembrane region" description="Helical" evidence="12">
    <location>
        <begin position="231"/>
        <end position="250"/>
    </location>
</feature>
<keyword evidence="10" id="KW-0975">Bacterial flagellum</keyword>
<evidence type="ECO:0000256" key="12">
    <source>
        <dbReference type="RuleBase" id="RU362069"/>
    </source>
</evidence>
<keyword evidence="15" id="KW-1185">Reference proteome</keyword>
<evidence type="ECO:0000256" key="13">
    <source>
        <dbReference type="SAM" id="SignalP"/>
    </source>
</evidence>
<evidence type="ECO:0000256" key="3">
    <source>
        <dbReference type="ARBA" id="ARBA00022448"/>
    </source>
</evidence>
<keyword evidence="3 12" id="KW-0813">Transport</keyword>
<evidence type="ECO:0000256" key="7">
    <source>
        <dbReference type="ARBA" id="ARBA00022927"/>
    </source>
</evidence>
<dbReference type="NCBIfam" id="TIGR01103">
    <property type="entry name" value="fliP"/>
    <property type="match status" value="1"/>
</dbReference>
<keyword evidence="14" id="KW-0966">Cell projection</keyword>
<dbReference type="EMBL" id="JACIDO010000003">
    <property type="protein sequence ID" value="MBB3935568.1"/>
    <property type="molecule type" value="Genomic_DNA"/>
</dbReference>
<keyword evidence="13" id="KW-0732">Signal</keyword>
<keyword evidence="7 12" id="KW-0653">Protein transport</keyword>
<keyword evidence="5 12" id="KW-0812">Transmembrane</keyword>
<dbReference type="GO" id="GO:0005886">
    <property type="term" value="C:plasma membrane"/>
    <property type="evidence" value="ECO:0007669"/>
    <property type="project" value="UniProtKB-SubCell"/>
</dbReference>
<evidence type="ECO:0000313" key="14">
    <source>
        <dbReference type="EMBL" id="MBB3935568.1"/>
    </source>
</evidence>
<comment type="similarity">
    <text evidence="1 12">Belongs to the FliP/MopC/SpaP family.</text>
</comment>
<dbReference type="Proteomes" id="UP000531216">
    <property type="component" value="Unassembled WGS sequence"/>
</dbReference>
<protein>
    <recommendedName>
        <fullName evidence="2 12">Flagellar biosynthetic protein FliP</fullName>
    </recommendedName>
</protein>
<feature type="chain" id="PRO_5031312555" description="Flagellar biosynthetic protein FliP" evidence="13">
    <location>
        <begin position="21"/>
        <end position="259"/>
    </location>
</feature>
<feature type="signal peptide" evidence="13">
    <location>
        <begin position="1"/>
        <end position="20"/>
    </location>
</feature>
<evidence type="ECO:0000313" key="15">
    <source>
        <dbReference type="Proteomes" id="UP000531216"/>
    </source>
</evidence>
<feature type="transmembrane region" description="Helical" evidence="12">
    <location>
        <begin position="91"/>
        <end position="110"/>
    </location>
</feature>
<keyword evidence="8 12" id="KW-1133">Transmembrane helix</keyword>
<evidence type="ECO:0000256" key="8">
    <source>
        <dbReference type="ARBA" id="ARBA00022989"/>
    </source>
</evidence>
<feature type="transmembrane region" description="Helical" evidence="12">
    <location>
        <begin position="46"/>
        <end position="79"/>
    </location>
</feature>
<dbReference type="InterPro" id="IPR005838">
    <property type="entry name" value="T3SS_IM_P"/>
</dbReference>
<feature type="transmembrane region" description="Helical" evidence="12">
    <location>
        <begin position="200"/>
        <end position="219"/>
    </location>
</feature>
<gene>
    <name evidence="12" type="primary">fliP</name>
    <name evidence="14" type="ORF">GGR05_001712</name>
</gene>
<name>A0A7W6FU04_9HYPH</name>
<keyword evidence="11 12" id="KW-1006">Bacterial flagellum protein export</keyword>
<evidence type="ECO:0000256" key="4">
    <source>
        <dbReference type="ARBA" id="ARBA00022475"/>
    </source>
</evidence>
<evidence type="ECO:0000256" key="1">
    <source>
        <dbReference type="ARBA" id="ARBA00006257"/>
    </source>
</evidence>
<dbReference type="OrthoDB" id="9805111at2"/>
<dbReference type="AlphaFoldDB" id="A0A7W6FU04"/>
<dbReference type="InterPro" id="IPR005837">
    <property type="entry name" value="FliP"/>
</dbReference>
<evidence type="ECO:0000256" key="5">
    <source>
        <dbReference type="ARBA" id="ARBA00022692"/>
    </source>
</evidence>
<evidence type="ECO:0000256" key="10">
    <source>
        <dbReference type="ARBA" id="ARBA00023143"/>
    </source>
</evidence>
<proteinExistence type="inferred from homology"/>
<dbReference type="GO" id="GO:0009306">
    <property type="term" value="P:protein secretion"/>
    <property type="evidence" value="ECO:0007669"/>
    <property type="project" value="UniProtKB-UniRule"/>
</dbReference>
<comment type="caution">
    <text evidence="14">The sequence shown here is derived from an EMBL/GenBank/DDBJ whole genome shotgun (WGS) entry which is preliminary data.</text>
</comment>
<dbReference type="PRINTS" id="PR00951">
    <property type="entry name" value="FLGBIOSNFLIP"/>
</dbReference>
<keyword evidence="14" id="KW-0282">Flagellum</keyword>
<sequence length="259" mass="28346">MKRLLLLLALLVASAAPALAQDAVAEAASGLASLIPAGDTAVSGRIVQLFGIVTVLSVAPGLLVMVTAFTRVVIALSILRTGLGLQTTPANLILISLSLFITFFVMMPTFDQSWRDGLQPLMKGQITEEEALPRIAEPFREFMLDQVREEDLALFNNINEASIRDRLPVMEQGSGEGQVVDFRILVPAFMISELRRGFEIGFLIVLPFLVIDLIVATLTMSMGMMMLPPTIISMPFKILFFVLIDGWNMLTGSLVRSFM</sequence>